<protein>
    <recommendedName>
        <fullName evidence="5">DUF1616 domain-containing protein</fullName>
    </recommendedName>
</protein>
<proteinExistence type="predicted"/>
<feature type="transmembrane region" description="Helical" evidence="2">
    <location>
        <begin position="157"/>
        <end position="177"/>
    </location>
</feature>
<feature type="transmembrane region" description="Helical" evidence="2">
    <location>
        <begin position="69"/>
        <end position="89"/>
    </location>
</feature>
<dbReference type="EMBL" id="JBHTAS010000001">
    <property type="protein sequence ID" value="MFC7142659.1"/>
    <property type="molecule type" value="Genomic_DNA"/>
</dbReference>
<feature type="region of interest" description="Disordered" evidence="1">
    <location>
        <begin position="1"/>
        <end position="40"/>
    </location>
</feature>
<gene>
    <name evidence="3" type="ORF">ACFQMA_22850</name>
</gene>
<evidence type="ECO:0000256" key="2">
    <source>
        <dbReference type="SAM" id="Phobius"/>
    </source>
</evidence>
<comment type="caution">
    <text evidence="3">The sequence shown here is derived from an EMBL/GenBank/DDBJ whole genome shotgun (WGS) entry which is preliminary data.</text>
</comment>
<organism evidence="3 4">
    <name type="scientific">Halosimplex aquaticum</name>
    <dbReference type="NCBI Taxonomy" id="3026162"/>
    <lineage>
        <taxon>Archaea</taxon>
        <taxon>Methanobacteriati</taxon>
        <taxon>Methanobacteriota</taxon>
        <taxon>Stenosarchaea group</taxon>
        <taxon>Halobacteria</taxon>
        <taxon>Halobacteriales</taxon>
        <taxon>Haloarculaceae</taxon>
        <taxon>Halosimplex</taxon>
    </lineage>
</organism>
<feature type="compositionally biased region" description="Acidic residues" evidence="1">
    <location>
        <begin position="1"/>
        <end position="12"/>
    </location>
</feature>
<dbReference type="Proteomes" id="UP001596432">
    <property type="component" value="Unassembled WGS sequence"/>
</dbReference>
<evidence type="ECO:0000256" key="1">
    <source>
        <dbReference type="SAM" id="MobiDB-lite"/>
    </source>
</evidence>
<feature type="region of interest" description="Disordered" evidence="1">
    <location>
        <begin position="194"/>
        <end position="225"/>
    </location>
</feature>
<dbReference type="AlphaFoldDB" id="A0ABD5YE88"/>
<keyword evidence="2" id="KW-1133">Transmembrane helix</keyword>
<feature type="transmembrane region" description="Helical" evidence="2">
    <location>
        <begin position="95"/>
        <end position="116"/>
    </location>
</feature>
<keyword evidence="4" id="KW-1185">Reference proteome</keyword>
<sequence>MADQSDERDGEDGDGRADDGVDSAGTGDGSPRSAGEEAVDLSELDGLFEDEQPEFLSVEGGERRASGRVMVVAGLAVAVPLAPLSLFLVSTVRPLSVWTAPLVFLGGWLAPAAYLARARVPAEAFARSLYLIAAGTALIPVGLRIGDRGAASGDLQIAVGAVTGVALVVAGLAAALGRYMHGQADERVSGELRAFEAAQENGRRPRGEGADESAGDDSNANGVEE</sequence>
<dbReference type="GeneID" id="78823008"/>
<dbReference type="RefSeq" id="WP_274323715.1">
    <property type="nucleotide sequence ID" value="NZ_CP118158.1"/>
</dbReference>
<accession>A0ABD5YE88</accession>
<evidence type="ECO:0000313" key="4">
    <source>
        <dbReference type="Proteomes" id="UP001596432"/>
    </source>
</evidence>
<reference evidence="3 4" key="1">
    <citation type="journal article" date="2019" name="Int. J. Syst. Evol. Microbiol.">
        <title>The Global Catalogue of Microorganisms (GCM) 10K type strain sequencing project: providing services to taxonomists for standard genome sequencing and annotation.</title>
        <authorList>
            <consortium name="The Broad Institute Genomics Platform"/>
            <consortium name="The Broad Institute Genome Sequencing Center for Infectious Disease"/>
            <person name="Wu L."/>
            <person name="Ma J."/>
        </authorList>
    </citation>
    <scope>NUCLEOTIDE SEQUENCE [LARGE SCALE GENOMIC DNA]</scope>
    <source>
        <strain evidence="3 4">XZYJT29</strain>
    </source>
</reference>
<evidence type="ECO:0008006" key="5">
    <source>
        <dbReference type="Google" id="ProtNLM"/>
    </source>
</evidence>
<name>A0ABD5YE88_9EURY</name>
<keyword evidence="2" id="KW-0812">Transmembrane</keyword>
<feature type="compositionally biased region" description="Polar residues" evidence="1">
    <location>
        <begin position="216"/>
        <end position="225"/>
    </location>
</feature>
<evidence type="ECO:0000313" key="3">
    <source>
        <dbReference type="EMBL" id="MFC7142659.1"/>
    </source>
</evidence>
<feature type="transmembrane region" description="Helical" evidence="2">
    <location>
        <begin position="128"/>
        <end position="145"/>
    </location>
</feature>
<keyword evidence="2" id="KW-0472">Membrane</keyword>